<dbReference type="OMA" id="CVTEEDM"/>
<reference evidence="2" key="2">
    <citation type="submission" date="2025-08" db="UniProtKB">
        <authorList>
            <consortium name="Ensembl"/>
        </authorList>
    </citation>
    <scope>IDENTIFICATION</scope>
</reference>
<dbReference type="Gene3D" id="3.80.10.10">
    <property type="entry name" value="Ribonuclease Inhibitor"/>
    <property type="match status" value="2"/>
</dbReference>
<dbReference type="InterPro" id="IPR042419">
    <property type="entry name" value="LRC31"/>
</dbReference>
<dbReference type="SUPFAM" id="SSF52047">
    <property type="entry name" value="RNI-like"/>
    <property type="match status" value="1"/>
</dbReference>
<sequence>MNHLQGKKSSDKEGKSQSSLVSKLFRASKPSPPKPDLKKETSELETNDSQTDKQLETESKIKSLGIEKDLRSDMVKMEQFFQKLGKKPNSSSINLNNCGLTLDDIAELVALLPLLPDLEELDISWNNFIGGALKPIMLQLHHVSKLKIIRLNNCRLTVDDVLELGEVLKTSPDLEELNLSWNSCVGGNLSQILQGIQEGSKVQILRLIDCDLTAEDAASVGHVLLLMQNLKVFDLSINRNIGCNLTVIAQGLKNTPWLNILKLHTCGLTQDSIQILGTAFGHLSELRELDLSGNKELGGGFKDSAAHLAHLKYLQVLDLHQCSLLEEDVASLTQVIPLLSSLQELDLSANKKVGSSSENLLSRLRFLPELATLLINGCALGKDAFAALAEASMYLPALKILDLSWNKYVGGNLNMLLETLKLSAALQVLRLRSCSLVAEDMTFLASVMQTGHLAKLQQLDLSYNDNISNEGWAVFSQNVPFLKELTELDISLRPANFRECGLWFGHLLNGLTKLPLLSELGIQRWRIPEPQEEELEYFNQEHKRNIHFDYGGFQ</sequence>
<keyword evidence="3" id="KW-1185">Reference proteome</keyword>
<feature type="region of interest" description="Disordered" evidence="1">
    <location>
        <begin position="1"/>
        <end position="58"/>
    </location>
</feature>
<organism evidence="2 3">
    <name type="scientific">Monodelphis domestica</name>
    <name type="common">Gray short-tailed opossum</name>
    <dbReference type="NCBI Taxonomy" id="13616"/>
    <lineage>
        <taxon>Eukaryota</taxon>
        <taxon>Metazoa</taxon>
        <taxon>Chordata</taxon>
        <taxon>Craniata</taxon>
        <taxon>Vertebrata</taxon>
        <taxon>Euteleostomi</taxon>
        <taxon>Mammalia</taxon>
        <taxon>Metatheria</taxon>
        <taxon>Didelphimorphia</taxon>
        <taxon>Didelphidae</taxon>
        <taxon>Monodelphis</taxon>
    </lineage>
</organism>
<name>F7EB31_MONDO</name>
<dbReference type="PANTHER" id="PTHR24109:SF3">
    <property type="entry name" value="LEUCINE-RICH REPEAT-CONTAINING PROTEIN 31"/>
    <property type="match status" value="1"/>
</dbReference>
<dbReference type="eggNOG" id="KOG4308">
    <property type="taxonomic scope" value="Eukaryota"/>
</dbReference>
<reference evidence="2" key="3">
    <citation type="submission" date="2025-09" db="UniProtKB">
        <authorList>
            <consortium name="Ensembl"/>
        </authorList>
    </citation>
    <scope>IDENTIFICATION</scope>
</reference>
<dbReference type="InterPro" id="IPR032675">
    <property type="entry name" value="LRR_dom_sf"/>
</dbReference>
<dbReference type="InterPro" id="IPR001611">
    <property type="entry name" value="Leu-rich_rpt"/>
</dbReference>
<accession>F7EB31</accession>
<protein>
    <submittedName>
        <fullName evidence="2">Leucine rich repeat containing 31</fullName>
    </submittedName>
</protein>
<dbReference type="PANTHER" id="PTHR24109">
    <property type="entry name" value="LEUCINE-RICH REPEAT-CONTAINING PROTEIN 31"/>
    <property type="match status" value="1"/>
</dbReference>
<dbReference type="Bgee" id="ENSMODG00000016102">
    <property type="expression patterns" value="Expressed in uterus and 4 other cell types or tissues"/>
</dbReference>
<dbReference type="InParanoid" id="F7EB31"/>
<proteinExistence type="predicted"/>
<evidence type="ECO:0000313" key="3">
    <source>
        <dbReference type="Proteomes" id="UP000002280"/>
    </source>
</evidence>
<evidence type="ECO:0000313" key="2">
    <source>
        <dbReference type="Ensembl" id="ENSMODP00000020105.3"/>
    </source>
</evidence>
<dbReference type="AlphaFoldDB" id="F7EB31"/>
<dbReference type="Pfam" id="PF13516">
    <property type="entry name" value="LRR_6"/>
    <property type="match status" value="2"/>
</dbReference>
<gene>
    <name evidence="2" type="primary">LRRC31</name>
</gene>
<dbReference type="STRING" id="13616.ENSMODP00000020105"/>
<dbReference type="HOGENOM" id="CLU_036052_1_0_1"/>
<dbReference type="SMART" id="SM00368">
    <property type="entry name" value="LRR_RI"/>
    <property type="match status" value="8"/>
</dbReference>
<dbReference type="Proteomes" id="UP000002280">
    <property type="component" value="Chromosome 7"/>
</dbReference>
<reference evidence="2 3" key="1">
    <citation type="journal article" date="2007" name="Nature">
        <title>Genome of the marsupial Monodelphis domestica reveals innovation in non-coding sequences.</title>
        <authorList>
            <person name="Mikkelsen T.S."/>
            <person name="Wakefield M.J."/>
            <person name="Aken B."/>
            <person name="Amemiya C.T."/>
            <person name="Chang J.L."/>
            <person name="Duke S."/>
            <person name="Garber M."/>
            <person name="Gentles A.J."/>
            <person name="Goodstadt L."/>
            <person name="Heger A."/>
            <person name="Jurka J."/>
            <person name="Kamal M."/>
            <person name="Mauceli E."/>
            <person name="Searle S.M."/>
            <person name="Sharpe T."/>
            <person name="Baker M.L."/>
            <person name="Batzer M.A."/>
            <person name="Benos P.V."/>
            <person name="Belov K."/>
            <person name="Clamp M."/>
            <person name="Cook A."/>
            <person name="Cuff J."/>
            <person name="Das R."/>
            <person name="Davidow L."/>
            <person name="Deakin J.E."/>
            <person name="Fazzari M.J."/>
            <person name="Glass J.L."/>
            <person name="Grabherr M."/>
            <person name="Greally J.M."/>
            <person name="Gu W."/>
            <person name="Hore T.A."/>
            <person name="Huttley G.A."/>
            <person name="Kleber M."/>
            <person name="Jirtle R.L."/>
            <person name="Koina E."/>
            <person name="Lee J.T."/>
            <person name="Mahony S."/>
            <person name="Marra M.A."/>
            <person name="Miller R.D."/>
            <person name="Nicholls R.D."/>
            <person name="Oda M."/>
            <person name="Papenfuss A.T."/>
            <person name="Parra Z.E."/>
            <person name="Pollock D.D."/>
            <person name="Ray D.A."/>
            <person name="Schein J.E."/>
            <person name="Speed T.P."/>
            <person name="Thompson K."/>
            <person name="VandeBerg J.L."/>
            <person name="Wade C.M."/>
            <person name="Walker J.A."/>
            <person name="Waters P.D."/>
            <person name="Webber C."/>
            <person name="Weidman J.R."/>
            <person name="Xie X."/>
            <person name="Zody M.C."/>
            <person name="Baldwin J."/>
            <person name="Abdouelleil A."/>
            <person name="Abdulkadir J."/>
            <person name="Abebe A."/>
            <person name="Abera B."/>
            <person name="Abreu J."/>
            <person name="Acer S.C."/>
            <person name="Aftuck L."/>
            <person name="Alexander A."/>
            <person name="An P."/>
            <person name="Anderson E."/>
            <person name="Anderson S."/>
            <person name="Arachi H."/>
            <person name="Azer M."/>
            <person name="Bachantsang P."/>
            <person name="Barry A."/>
            <person name="Bayul T."/>
            <person name="Berlin A."/>
            <person name="Bessette D."/>
            <person name="Bloom T."/>
            <person name="Bloom T."/>
            <person name="Boguslavskiy L."/>
            <person name="Bonnet C."/>
            <person name="Boukhgalter B."/>
            <person name="Bourzgui I."/>
            <person name="Brown A."/>
            <person name="Cahill P."/>
            <person name="Channer S."/>
            <person name="Cheshatsang Y."/>
            <person name="Chuda L."/>
            <person name="Citroen M."/>
            <person name="Collymore A."/>
            <person name="Cooke P."/>
            <person name="Costello M."/>
            <person name="D'Aco K."/>
            <person name="Daza R."/>
            <person name="De Haan G."/>
            <person name="DeGray S."/>
            <person name="DeMaso C."/>
            <person name="Dhargay N."/>
            <person name="Dooley K."/>
            <person name="Dooley E."/>
            <person name="Doricent M."/>
            <person name="Dorje P."/>
            <person name="Dorjee K."/>
            <person name="Dupes A."/>
            <person name="Elong R."/>
            <person name="Falk J."/>
            <person name="Farina A."/>
            <person name="Faro S."/>
            <person name="Ferguson D."/>
            <person name="Fisher S."/>
            <person name="Foley C.D."/>
            <person name="Franke A."/>
            <person name="Friedrich D."/>
            <person name="Gadbois L."/>
            <person name="Gearin G."/>
            <person name="Gearin C.R."/>
            <person name="Giannoukos G."/>
            <person name="Goode T."/>
            <person name="Graham J."/>
            <person name="Grandbois E."/>
            <person name="Grewal S."/>
            <person name="Gyaltsen K."/>
            <person name="Hafez N."/>
            <person name="Hagos B."/>
            <person name="Hall J."/>
            <person name="Henson C."/>
            <person name="Hollinger A."/>
            <person name="Honan T."/>
            <person name="Huard M.D."/>
            <person name="Hughes L."/>
            <person name="Hurhula B."/>
            <person name="Husby M.E."/>
            <person name="Kamat A."/>
            <person name="Kanga B."/>
            <person name="Kashin S."/>
            <person name="Khazanovich D."/>
            <person name="Kisner P."/>
            <person name="Lance K."/>
            <person name="Lara M."/>
            <person name="Lee W."/>
            <person name="Lennon N."/>
            <person name="Letendre F."/>
            <person name="LeVine R."/>
            <person name="Lipovsky A."/>
            <person name="Liu X."/>
            <person name="Liu J."/>
            <person name="Liu S."/>
            <person name="Lokyitsang T."/>
            <person name="Lokyitsang Y."/>
            <person name="Lubonja R."/>
            <person name="Lui A."/>
            <person name="MacDonald P."/>
            <person name="Magnisalis V."/>
            <person name="Maru K."/>
            <person name="Matthews C."/>
            <person name="McCusker W."/>
            <person name="McDonough S."/>
            <person name="Mehta T."/>
            <person name="Meldrim J."/>
            <person name="Meneus L."/>
            <person name="Mihai O."/>
            <person name="Mihalev A."/>
            <person name="Mihova T."/>
            <person name="Mittelman R."/>
            <person name="Mlenga V."/>
            <person name="Montmayeur A."/>
            <person name="Mulrain L."/>
            <person name="Navidi A."/>
            <person name="Naylor J."/>
            <person name="Negash T."/>
            <person name="Nguyen T."/>
            <person name="Nguyen N."/>
            <person name="Nicol R."/>
            <person name="Norbu C."/>
            <person name="Norbu N."/>
            <person name="Novod N."/>
            <person name="O'Neill B."/>
            <person name="Osman S."/>
            <person name="Markiewicz E."/>
            <person name="Oyono O.L."/>
            <person name="Patti C."/>
            <person name="Phunkhang P."/>
            <person name="Pierre F."/>
            <person name="Priest M."/>
            <person name="Raghuraman S."/>
            <person name="Rege F."/>
            <person name="Reyes R."/>
            <person name="Rise C."/>
            <person name="Rogov P."/>
            <person name="Ross K."/>
            <person name="Ryan E."/>
            <person name="Settipalli S."/>
            <person name="Shea T."/>
            <person name="Sherpa N."/>
            <person name="Shi L."/>
            <person name="Shih D."/>
            <person name="Sparrow T."/>
            <person name="Spaulding J."/>
            <person name="Stalker J."/>
            <person name="Stange-Thomann N."/>
            <person name="Stavropoulos S."/>
            <person name="Stone C."/>
            <person name="Strader C."/>
            <person name="Tesfaye S."/>
            <person name="Thomson T."/>
            <person name="Thoulutsang Y."/>
            <person name="Thoulutsang D."/>
            <person name="Topham K."/>
            <person name="Topping I."/>
            <person name="Tsamla T."/>
            <person name="Vassiliev H."/>
            <person name="Vo A."/>
            <person name="Wangchuk T."/>
            <person name="Wangdi T."/>
            <person name="Weiand M."/>
            <person name="Wilkinson J."/>
            <person name="Wilson A."/>
            <person name="Yadav S."/>
            <person name="Young G."/>
            <person name="Yu Q."/>
            <person name="Zembek L."/>
            <person name="Zhong D."/>
            <person name="Zimmer A."/>
            <person name="Zwirko Z."/>
            <person name="Jaffe D.B."/>
            <person name="Alvarez P."/>
            <person name="Brockman W."/>
            <person name="Butler J."/>
            <person name="Chin C."/>
            <person name="Gnerre S."/>
            <person name="MacCallum I."/>
            <person name="Graves J.A."/>
            <person name="Ponting C.P."/>
            <person name="Breen M."/>
            <person name="Samollow P.B."/>
            <person name="Lander E.S."/>
            <person name="Lindblad-Toh K."/>
        </authorList>
    </citation>
    <scope>NUCLEOTIDE SEQUENCE [LARGE SCALE GENOMIC DNA]</scope>
</reference>
<dbReference type="GeneTree" id="ENSGT00730000111293"/>
<evidence type="ECO:0000256" key="1">
    <source>
        <dbReference type="SAM" id="MobiDB-lite"/>
    </source>
</evidence>
<dbReference type="Ensembl" id="ENSMODT00000020462.3">
    <property type="protein sequence ID" value="ENSMODP00000020105.3"/>
    <property type="gene ID" value="ENSMODG00000016102.4"/>
</dbReference>